<dbReference type="InterPro" id="IPR054727">
    <property type="entry name" value="BICC1_KH"/>
</dbReference>
<keyword evidence="8" id="KW-1185">Reference proteome</keyword>
<dbReference type="Proteomes" id="UP000007266">
    <property type="component" value="Linkage group 8"/>
</dbReference>
<dbReference type="eggNOG" id="KOG2208">
    <property type="taxonomic scope" value="Eukaryota"/>
</dbReference>
<evidence type="ECO:0000313" key="8">
    <source>
        <dbReference type="Proteomes" id="UP000007266"/>
    </source>
</evidence>
<feature type="domain" description="SAM" evidence="6">
    <location>
        <begin position="650"/>
        <end position="713"/>
    </location>
</feature>
<dbReference type="Gene3D" id="3.30.310.270">
    <property type="match status" value="2"/>
</dbReference>
<dbReference type="PhylomeDB" id="D6WV91"/>
<comment type="similarity">
    <text evidence="1">Belongs to the BicC family.</text>
</comment>
<dbReference type="InterPro" id="IPR036612">
    <property type="entry name" value="KH_dom_type_1_sf"/>
</dbReference>
<dbReference type="eggNOG" id="KOG4374">
    <property type="taxonomic scope" value="Eukaryota"/>
</dbReference>
<dbReference type="PROSITE" id="PS50105">
    <property type="entry name" value="SAM_DOMAIN"/>
    <property type="match status" value="1"/>
</dbReference>
<feature type="region of interest" description="Disordered" evidence="5">
    <location>
        <begin position="1"/>
        <end position="33"/>
    </location>
</feature>
<feature type="compositionally biased region" description="Polar residues" evidence="5">
    <location>
        <begin position="541"/>
        <end position="558"/>
    </location>
</feature>
<keyword evidence="2" id="KW-0217">Developmental protein</keyword>
<dbReference type="KEGG" id="tca:663844"/>
<feature type="region of interest" description="Disordered" evidence="5">
    <location>
        <begin position="718"/>
        <end position="744"/>
    </location>
</feature>
<feature type="region of interest" description="Disordered" evidence="5">
    <location>
        <begin position="527"/>
        <end position="560"/>
    </location>
</feature>
<feature type="compositionally biased region" description="Low complexity" evidence="5">
    <location>
        <begin position="728"/>
        <end position="737"/>
    </location>
</feature>
<evidence type="ECO:0000256" key="2">
    <source>
        <dbReference type="ARBA" id="ARBA00022473"/>
    </source>
</evidence>
<dbReference type="OrthoDB" id="271862at2759"/>
<dbReference type="InterPro" id="IPR001660">
    <property type="entry name" value="SAM"/>
</dbReference>
<dbReference type="PANTHER" id="PTHR10627">
    <property type="entry name" value="SCP160"/>
    <property type="match status" value="1"/>
</dbReference>
<dbReference type="InParanoid" id="D6WV91"/>
<dbReference type="STRING" id="7070.D6WV91"/>
<evidence type="ECO:0000256" key="5">
    <source>
        <dbReference type="SAM" id="MobiDB-lite"/>
    </source>
</evidence>
<dbReference type="OMA" id="ACINCAQ"/>
<dbReference type="HOGENOM" id="CLU_008040_0_0_1"/>
<dbReference type="CDD" id="cd22420">
    <property type="entry name" value="KH-I_BICC1_rpt1"/>
    <property type="match status" value="1"/>
</dbReference>
<dbReference type="InterPro" id="IPR047554">
    <property type="entry name" value="BICC1_KH-I_rpt2"/>
</dbReference>
<dbReference type="EMBL" id="KQ971363">
    <property type="protein sequence ID" value="EFA07761.1"/>
    <property type="molecule type" value="Genomic_DNA"/>
</dbReference>
<dbReference type="AlphaFoldDB" id="D6WV91"/>
<gene>
    <name evidence="7" type="primary">AUGUSTUS-3.0.2_05315</name>
    <name evidence="7" type="ORF">TcasGA2_TC005315</name>
</gene>
<dbReference type="Pfam" id="PF24234">
    <property type="entry name" value="KH_BICC1_1st"/>
    <property type="match status" value="1"/>
</dbReference>
<protein>
    <submittedName>
        <fullName evidence="7">Protein bicaudal C-like Protein</fullName>
    </submittedName>
</protein>
<keyword evidence="4" id="KW-0694">RNA-binding</keyword>
<dbReference type="GO" id="GO:0003723">
    <property type="term" value="F:RNA binding"/>
    <property type="evidence" value="ECO:0007669"/>
    <property type="project" value="UniProtKB-UniRule"/>
</dbReference>
<dbReference type="Pfam" id="PF22985">
    <property type="entry name" value="KH_BICC1"/>
    <property type="match status" value="2"/>
</dbReference>
<dbReference type="SUPFAM" id="SSF47769">
    <property type="entry name" value="SAM/Pointed domain"/>
    <property type="match status" value="1"/>
</dbReference>
<dbReference type="GO" id="GO:0005737">
    <property type="term" value="C:cytoplasm"/>
    <property type="evidence" value="ECO:0000318"/>
    <property type="project" value="GO_Central"/>
</dbReference>
<organism evidence="7 8">
    <name type="scientific">Tribolium castaneum</name>
    <name type="common">Red flour beetle</name>
    <dbReference type="NCBI Taxonomy" id="7070"/>
    <lineage>
        <taxon>Eukaryota</taxon>
        <taxon>Metazoa</taxon>
        <taxon>Ecdysozoa</taxon>
        <taxon>Arthropoda</taxon>
        <taxon>Hexapoda</taxon>
        <taxon>Insecta</taxon>
        <taxon>Pterygota</taxon>
        <taxon>Neoptera</taxon>
        <taxon>Endopterygota</taxon>
        <taxon>Coleoptera</taxon>
        <taxon>Polyphaga</taxon>
        <taxon>Cucujiformia</taxon>
        <taxon>Tenebrionidae</taxon>
        <taxon>Tenebrionidae incertae sedis</taxon>
        <taxon>Tribolium</taxon>
    </lineage>
</organism>
<dbReference type="Pfam" id="PF00013">
    <property type="entry name" value="KH_1"/>
    <property type="match status" value="2"/>
</dbReference>
<evidence type="ECO:0000313" key="7">
    <source>
        <dbReference type="EMBL" id="EFA07761.1"/>
    </source>
</evidence>
<dbReference type="InterPro" id="IPR047549">
    <property type="entry name" value="BICC1_KH-I_rpt1"/>
</dbReference>
<name>D6WV91_TRICA</name>
<evidence type="ECO:0000259" key="6">
    <source>
        <dbReference type="PROSITE" id="PS50105"/>
    </source>
</evidence>
<proteinExistence type="inferred from homology"/>
<dbReference type="CDD" id="cd22421">
    <property type="entry name" value="KH-I_BICC1_rpt2"/>
    <property type="match status" value="1"/>
</dbReference>
<dbReference type="FunCoup" id="D6WV91">
    <property type="interactions" value="110"/>
</dbReference>
<dbReference type="SMART" id="SM00454">
    <property type="entry name" value="SAM"/>
    <property type="match status" value="1"/>
</dbReference>
<dbReference type="PROSITE" id="PS50084">
    <property type="entry name" value="KH_TYPE_1"/>
    <property type="match status" value="2"/>
</dbReference>
<dbReference type="CDD" id="cd09520">
    <property type="entry name" value="SAM_BICC1"/>
    <property type="match status" value="1"/>
</dbReference>
<dbReference type="PANTHER" id="PTHR10627:SF69">
    <property type="entry name" value="PROTEIN BICAUDAL C"/>
    <property type="match status" value="1"/>
</dbReference>
<dbReference type="InterPro" id="IPR037974">
    <property type="entry name" value="BICC1_SAM_dom"/>
</dbReference>
<feature type="compositionally biased region" description="Polar residues" evidence="5">
    <location>
        <begin position="16"/>
        <end position="33"/>
    </location>
</feature>
<accession>D6WV91</accession>
<dbReference type="SUPFAM" id="SSF54791">
    <property type="entry name" value="Eukaryotic type KH-domain (KH-domain type I)"/>
    <property type="match status" value="3"/>
</dbReference>
<evidence type="ECO:0000256" key="4">
    <source>
        <dbReference type="PROSITE-ProRule" id="PRU00117"/>
    </source>
</evidence>
<dbReference type="Gene3D" id="1.10.150.50">
    <property type="entry name" value="Transcription Factor, Ets-1"/>
    <property type="match status" value="1"/>
</dbReference>
<evidence type="ECO:0000256" key="1">
    <source>
        <dbReference type="ARBA" id="ARBA00007662"/>
    </source>
</evidence>
<dbReference type="Pfam" id="PF00536">
    <property type="entry name" value="SAM_1"/>
    <property type="match status" value="1"/>
</dbReference>
<dbReference type="GO" id="GO:0010468">
    <property type="term" value="P:regulation of gene expression"/>
    <property type="evidence" value="ECO:0007669"/>
    <property type="project" value="UniProtKB-ARBA"/>
</dbReference>
<dbReference type="InterPro" id="IPR004087">
    <property type="entry name" value="KH_dom"/>
</dbReference>
<dbReference type="InterPro" id="IPR013761">
    <property type="entry name" value="SAM/pointed_sf"/>
</dbReference>
<keyword evidence="3" id="KW-0677">Repeat</keyword>
<sequence>MSCNCATPRGIEVKNSDTQSEVSESGTATSGFNSNWGSREELRDFVAKHGLKDISDLYQDRFRVDRKKLEQMLSGDNDALIPADVFFANIMEDTDTYITWPNKLKLGAKSKKDPHVRIAGKEEDVKAAKDRIMTVLYTRCNRVTMKMDISYTDHSHIIGRGGLSIKRVMEETQCHVHFPDSNRSNPMEKSNQVSISGDLEGVENARSRVRELIPLIFGFEPPIMAQNIDNTCPYVIKIQEQYKVQVMFKTRSKLHATIVLVKGVEWEVEQVKQATILLMEYMCENLTNQIPVQMTIQISPQHHAIVLGKNHSNLKAIMHYTKCQIMFPDAQDQNIPSLKRSNVNISGNIHSVYTARQLLIGSLPLLIIFDLPEDIANLKVRSEQIDEIQNTCDVTITVRQKSKQMIKACIIKGIERQASNIYKARNLILGIDDPPIQADIPRLYHIPSTPSPNNDLLTTPTNLNPSPLTPIFTWHFSSDQTTPFEIVQKPQMLYNNNNNKMQQSSNSSGFQSFEQVKADTSLLSSISSNSSNYVSSPPTVFSPQSDNNIPTTSDYQSMNEKKSASFDYDCSKRLAGFKAMQGRPNPDVYRVPTAMWAGYGISHTSPAGMLKKEDDIWKPAEVFPSTSGLHNTSNILDHTPTHFINRIANTTWSDLPSLLSALGLDRYISLFIRHEVDLPTFTTLSDKDLMTIGVTAFGSRRKMLLAISELNKRSCTFSAAPGAERKSSSSNSPPSHDNSPRQSW</sequence>
<dbReference type="SMART" id="SM00322">
    <property type="entry name" value="KH"/>
    <property type="match status" value="2"/>
</dbReference>
<reference evidence="7 8" key="1">
    <citation type="journal article" date="2008" name="Nature">
        <title>The genome of the model beetle and pest Tribolium castaneum.</title>
        <authorList>
            <consortium name="Tribolium Genome Sequencing Consortium"/>
            <person name="Richards S."/>
            <person name="Gibbs R.A."/>
            <person name="Weinstock G.M."/>
            <person name="Brown S.J."/>
            <person name="Denell R."/>
            <person name="Beeman R.W."/>
            <person name="Gibbs R."/>
            <person name="Beeman R.W."/>
            <person name="Brown S.J."/>
            <person name="Bucher G."/>
            <person name="Friedrich M."/>
            <person name="Grimmelikhuijzen C.J."/>
            <person name="Klingler M."/>
            <person name="Lorenzen M."/>
            <person name="Richards S."/>
            <person name="Roth S."/>
            <person name="Schroder R."/>
            <person name="Tautz D."/>
            <person name="Zdobnov E.M."/>
            <person name="Muzny D."/>
            <person name="Gibbs R.A."/>
            <person name="Weinstock G.M."/>
            <person name="Attaway T."/>
            <person name="Bell S."/>
            <person name="Buhay C.J."/>
            <person name="Chandrabose M.N."/>
            <person name="Chavez D."/>
            <person name="Clerk-Blankenburg K.P."/>
            <person name="Cree A."/>
            <person name="Dao M."/>
            <person name="Davis C."/>
            <person name="Chacko J."/>
            <person name="Dinh H."/>
            <person name="Dugan-Rocha S."/>
            <person name="Fowler G."/>
            <person name="Garner T.T."/>
            <person name="Garnes J."/>
            <person name="Gnirke A."/>
            <person name="Hawes A."/>
            <person name="Hernandez J."/>
            <person name="Hines S."/>
            <person name="Holder M."/>
            <person name="Hume J."/>
            <person name="Jhangiani S.N."/>
            <person name="Joshi V."/>
            <person name="Khan Z.M."/>
            <person name="Jackson L."/>
            <person name="Kovar C."/>
            <person name="Kowis A."/>
            <person name="Lee S."/>
            <person name="Lewis L.R."/>
            <person name="Margolis J."/>
            <person name="Morgan M."/>
            <person name="Nazareth L.V."/>
            <person name="Nguyen N."/>
            <person name="Okwuonu G."/>
            <person name="Parker D."/>
            <person name="Richards S."/>
            <person name="Ruiz S.J."/>
            <person name="Santibanez J."/>
            <person name="Savard J."/>
            <person name="Scherer S.E."/>
            <person name="Schneider B."/>
            <person name="Sodergren E."/>
            <person name="Tautz D."/>
            <person name="Vattahil S."/>
            <person name="Villasana D."/>
            <person name="White C.S."/>
            <person name="Wright R."/>
            <person name="Park Y."/>
            <person name="Beeman R.W."/>
            <person name="Lord J."/>
            <person name="Oppert B."/>
            <person name="Lorenzen M."/>
            <person name="Brown S."/>
            <person name="Wang L."/>
            <person name="Savard J."/>
            <person name="Tautz D."/>
            <person name="Richards S."/>
            <person name="Weinstock G."/>
            <person name="Gibbs R.A."/>
            <person name="Liu Y."/>
            <person name="Worley K."/>
            <person name="Weinstock G."/>
            <person name="Elsik C.G."/>
            <person name="Reese J.T."/>
            <person name="Elhaik E."/>
            <person name="Landan G."/>
            <person name="Graur D."/>
            <person name="Arensburger P."/>
            <person name="Atkinson P."/>
            <person name="Beeman R.W."/>
            <person name="Beidler J."/>
            <person name="Brown S.J."/>
            <person name="Demuth J.P."/>
            <person name="Drury D.W."/>
            <person name="Du Y.Z."/>
            <person name="Fujiwara H."/>
            <person name="Lorenzen M."/>
            <person name="Maselli V."/>
            <person name="Osanai M."/>
            <person name="Park Y."/>
            <person name="Robertson H.M."/>
            <person name="Tu Z."/>
            <person name="Wang J.J."/>
            <person name="Wang S."/>
            <person name="Richards S."/>
            <person name="Song H."/>
            <person name="Zhang L."/>
            <person name="Sodergren E."/>
            <person name="Werner D."/>
            <person name="Stanke M."/>
            <person name="Morgenstern B."/>
            <person name="Solovyev V."/>
            <person name="Kosarev P."/>
            <person name="Brown G."/>
            <person name="Chen H.C."/>
            <person name="Ermolaeva O."/>
            <person name="Hlavina W."/>
            <person name="Kapustin Y."/>
            <person name="Kiryutin B."/>
            <person name="Kitts P."/>
            <person name="Maglott D."/>
            <person name="Pruitt K."/>
            <person name="Sapojnikov V."/>
            <person name="Souvorov A."/>
            <person name="Mackey A.J."/>
            <person name="Waterhouse R.M."/>
            <person name="Wyder S."/>
            <person name="Zdobnov E.M."/>
            <person name="Zdobnov E.M."/>
            <person name="Wyder S."/>
            <person name="Kriventseva E.V."/>
            <person name="Kadowaki T."/>
            <person name="Bork P."/>
            <person name="Aranda M."/>
            <person name="Bao R."/>
            <person name="Beermann A."/>
            <person name="Berns N."/>
            <person name="Bolognesi R."/>
            <person name="Bonneton F."/>
            <person name="Bopp D."/>
            <person name="Brown S.J."/>
            <person name="Bucher G."/>
            <person name="Butts T."/>
            <person name="Chaumot A."/>
            <person name="Denell R.E."/>
            <person name="Ferrier D.E."/>
            <person name="Friedrich M."/>
            <person name="Gordon C.M."/>
            <person name="Jindra M."/>
            <person name="Klingler M."/>
            <person name="Lan Q."/>
            <person name="Lattorff H.M."/>
            <person name="Laudet V."/>
            <person name="von Levetsow C."/>
            <person name="Liu Z."/>
            <person name="Lutz R."/>
            <person name="Lynch J.A."/>
            <person name="da Fonseca R.N."/>
            <person name="Posnien N."/>
            <person name="Reuter R."/>
            <person name="Roth S."/>
            <person name="Savard J."/>
            <person name="Schinko J.B."/>
            <person name="Schmitt C."/>
            <person name="Schoppmeier M."/>
            <person name="Schroder R."/>
            <person name="Shippy T.D."/>
            <person name="Simonnet F."/>
            <person name="Marques-Souza H."/>
            <person name="Tautz D."/>
            <person name="Tomoyasu Y."/>
            <person name="Trauner J."/>
            <person name="Van der Zee M."/>
            <person name="Vervoort M."/>
            <person name="Wittkopp N."/>
            <person name="Wimmer E.A."/>
            <person name="Yang X."/>
            <person name="Jones A.K."/>
            <person name="Sattelle D.B."/>
            <person name="Ebert P.R."/>
            <person name="Nelson D."/>
            <person name="Scott J.G."/>
            <person name="Beeman R.W."/>
            <person name="Muthukrishnan S."/>
            <person name="Kramer K.J."/>
            <person name="Arakane Y."/>
            <person name="Beeman R.W."/>
            <person name="Zhu Q."/>
            <person name="Hogenkamp D."/>
            <person name="Dixit R."/>
            <person name="Oppert B."/>
            <person name="Jiang H."/>
            <person name="Zou Z."/>
            <person name="Marshall J."/>
            <person name="Elpidina E."/>
            <person name="Vinokurov K."/>
            <person name="Oppert C."/>
            <person name="Zou Z."/>
            <person name="Evans J."/>
            <person name="Lu Z."/>
            <person name="Zhao P."/>
            <person name="Sumathipala N."/>
            <person name="Altincicek B."/>
            <person name="Vilcinskas A."/>
            <person name="Williams M."/>
            <person name="Hultmark D."/>
            <person name="Hetru C."/>
            <person name="Jiang H."/>
            <person name="Grimmelikhuijzen C.J."/>
            <person name="Hauser F."/>
            <person name="Cazzamali G."/>
            <person name="Williamson M."/>
            <person name="Park Y."/>
            <person name="Li B."/>
            <person name="Tanaka Y."/>
            <person name="Predel R."/>
            <person name="Neupert S."/>
            <person name="Schachtner J."/>
            <person name="Verleyen P."/>
            <person name="Raible F."/>
            <person name="Bork P."/>
            <person name="Friedrich M."/>
            <person name="Walden K.K."/>
            <person name="Robertson H.M."/>
            <person name="Angeli S."/>
            <person name="Foret S."/>
            <person name="Bucher G."/>
            <person name="Schuetz S."/>
            <person name="Maleszka R."/>
            <person name="Wimmer E.A."/>
            <person name="Beeman R.W."/>
            <person name="Lorenzen M."/>
            <person name="Tomoyasu Y."/>
            <person name="Miller S.C."/>
            <person name="Grossmann D."/>
            <person name="Bucher G."/>
        </authorList>
    </citation>
    <scope>NUCLEOTIDE SEQUENCE [LARGE SCALE GENOMIC DNA]</scope>
    <source>
        <strain evidence="7 8">Georgia GA2</strain>
    </source>
</reference>
<evidence type="ECO:0000256" key="3">
    <source>
        <dbReference type="ARBA" id="ARBA00022737"/>
    </source>
</evidence>
<feature type="compositionally biased region" description="Low complexity" evidence="5">
    <location>
        <begin position="527"/>
        <end position="539"/>
    </location>
</feature>
<dbReference type="InterPro" id="IPR004088">
    <property type="entry name" value="KH_dom_type_1"/>
</dbReference>
<reference evidence="7 8" key="2">
    <citation type="journal article" date="2010" name="Nucleic Acids Res.">
        <title>BeetleBase in 2010: revisions to provide comprehensive genomic information for Tribolium castaneum.</title>
        <authorList>
            <person name="Kim H.S."/>
            <person name="Murphy T."/>
            <person name="Xia J."/>
            <person name="Caragea D."/>
            <person name="Park Y."/>
            <person name="Beeman R.W."/>
            <person name="Lorenzen M.D."/>
            <person name="Butcher S."/>
            <person name="Manak J.R."/>
            <person name="Brown S.J."/>
        </authorList>
    </citation>
    <scope>GENOME REANNOTATION</scope>
    <source>
        <strain evidence="7 8">Georgia GA2</strain>
    </source>
</reference>